<evidence type="ECO:0000256" key="1">
    <source>
        <dbReference type="ARBA" id="ARBA00004651"/>
    </source>
</evidence>
<evidence type="ECO:0000256" key="4">
    <source>
        <dbReference type="ARBA" id="ARBA00022692"/>
    </source>
</evidence>
<evidence type="ECO:0000313" key="11">
    <source>
        <dbReference type="EMBL" id="EFR43327.1"/>
    </source>
</evidence>
<comment type="similarity">
    <text evidence="8">Belongs to the exbB/tolQ family.</text>
</comment>
<gene>
    <name evidence="11" type="ORF">HMPREF9220_1333</name>
</gene>
<evidence type="ECO:0000256" key="5">
    <source>
        <dbReference type="ARBA" id="ARBA00022927"/>
    </source>
</evidence>
<keyword evidence="2 8" id="KW-0813">Transport</keyword>
<dbReference type="PANTHER" id="PTHR30625:SF15">
    <property type="entry name" value="BIOPOLYMER TRANSPORT PROTEIN EXBB"/>
    <property type="match status" value="1"/>
</dbReference>
<dbReference type="GO" id="GO:0005886">
    <property type="term" value="C:plasma membrane"/>
    <property type="evidence" value="ECO:0007669"/>
    <property type="project" value="UniProtKB-SubCell"/>
</dbReference>
<feature type="transmembrane region" description="Helical" evidence="9">
    <location>
        <begin position="154"/>
        <end position="176"/>
    </location>
</feature>
<keyword evidence="4 9" id="KW-0812">Transmembrane</keyword>
<comment type="subcellular location">
    <subcellularLocation>
        <location evidence="1">Cell membrane</location>
        <topology evidence="1">Multi-pass membrane protein</topology>
    </subcellularLocation>
    <subcellularLocation>
        <location evidence="8">Membrane</location>
        <topology evidence="8">Multi-pass membrane protein</topology>
    </subcellularLocation>
</comment>
<evidence type="ECO:0000256" key="2">
    <source>
        <dbReference type="ARBA" id="ARBA00022448"/>
    </source>
</evidence>
<keyword evidence="3" id="KW-1003">Cell membrane</keyword>
<comment type="caution">
    <text evidence="11">The sequence shown here is derived from an EMBL/GenBank/DDBJ whole genome shotgun (WGS) entry which is preliminary data.</text>
</comment>
<evidence type="ECO:0000256" key="8">
    <source>
        <dbReference type="RuleBase" id="RU004057"/>
    </source>
</evidence>
<dbReference type="PANTHER" id="PTHR30625">
    <property type="entry name" value="PROTEIN TOLQ"/>
    <property type="match status" value="1"/>
</dbReference>
<dbReference type="InterPro" id="IPR050790">
    <property type="entry name" value="ExbB/TolQ_transport"/>
</dbReference>
<evidence type="ECO:0000256" key="9">
    <source>
        <dbReference type="SAM" id="Phobius"/>
    </source>
</evidence>
<keyword evidence="5 8" id="KW-0653">Protein transport</keyword>
<evidence type="ECO:0000256" key="6">
    <source>
        <dbReference type="ARBA" id="ARBA00022989"/>
    </source>
</evidence>
<dbReference type="Pfam" id="PF01618">
    <property type="entry name" value="MotA_ExbB"/>
    <property type="match status" value="1"/>
</dbReference>
<keyword evidence="6 9" id="KW-1133">Transmembrane helix</keyword>
<protein>
    <submittedName>
        <fullName evidence="11">Transporter, MotA/TolQ/ExbB proton channel family protein</fullName>
    </submittedName>
</protein>
<evidence type="ECO:0000256" key="7">
    <source>
        <dbReference type="ARBA" id="ARBA00023136"/>
    </source>
</evidence>
<feature type="transmembrane region" description="Helical" evidence="9">
    <location>
        <begin position="110"/>
        <end position="134"/>
    </location>
</feature>
<dbReference type="Proteomes" id="UP000004594">
    <property type="component" value="Unassembled WGS sequence"/>
</dbReference>
<organism evidence="11 12">
    <name type="scientific">Dialister micraerophilus UPII 345-E</name>
    <dbReference type="NCBI Taxonomy" id="910314"/>
    <lineage>
        <taxon>Bacteria</taxon>
        <taxon>Bacillati</taxon>
        <taxon>Bacillota</taxon>
        <taxon>Negativicutes</taxon>
        <taxon>Veillonellales</taxon>
        <taxon>Veillonellaceae</taxon>
        <taxon>Dialister</taxon>
    </lineage>
</organism>
<evidence type="ECO:0000259" key="10">
    <source>
        <dbReference type="Pfam" id="PF01618"/>
    </source>
</evidence>
<dbReference type="OrthoDB" id="4045at2"/>
<accession>E4L741</accession>
<proteinExistence type="inferred from homology"/>
<dbReference type="EMBL" id="AENT01000001">
    <property type="protein sequence ID" value="EFR43327.1"/>
    <property type="molecule type" value="Genomic_DNA"/>
</dbReference>
<dbReference type="GO" id="GO:0017038">
    <property type="term" value="P:protein import"/>
    <property type="evidence" value="ECO:0007669"/>
    <property type="project" value="TreeGrafter"/>
</dbReference>
<dbReference type="eggNOG" id="COG0811">
    <property type="taxonomic scope" value="Bacteria"/>
</dbReference>
<feature type="transmembrane region" description="Helical" evidence="9">
    <location>
        <begin position="12"/>
        <end position="29"/>
    </location>
</feature>
<keyword evidence="7 9" id="KW-0472">Membrane</keyword>
<reference evidence="11 12" key="1">
    <citation type="submission" date="2010-11" db="EMBL/GenBank/DDBJ databases">
        <authorList>
            <person name="Durkin A.S."/>
            <person name="Madupu R."/>
            <person name="Torralba M."/>
            <person name="Gillis M."/>
            <person name="Methe B."/>
            <person name="Sutton G."/>
            <person name="Nelson K.E."/>
        </authorList>
    </citation>
    <scope>NUCLEOTIDE SEQUENCE [LARGE SCALE GENOMIC DNA]</scope>
    <source>
        <strain evidence="11 12">UPII 345-E</strain>
    </source>
</reference>
<name>E4L741_9FIRM</name>
<dbReference type="RefSeq" id="WP_007553651.1">
    <property type="nucleotide sequence ID" value="NZ_AENT01000001.1"/>
</dbReference>
<evidence type="ECO:0000313" key="12">
    <source>
        <dbReference type="Proteomes" id="UP000004594"/>
    </source>
</evidence>
<evidence type="ECO:0000256" key="3">
    <source>
        <dbReference type="ARBA" id="ARBA00022475"/>
    </source>
</evidence>
<feature type="domain" description="MotA/TolQ/ExbB proton channel" evidence="10">
    <location>
        <begin position="85"/>
        <end position="187"/>
    </location>
</feature>
<sequence length="201" mass="22064">MEIIELFQKGGFVMYLLLLASICTIAILAERFMFYRKALKGIVPYTDNLEKILSGKSWEEIMQSSLIYNNVAVIMVNETAKAVLNGYDAELALDRTYTALAAQFRRNLNYLSAIVTLSPLLGLLGTIFGMINSFQIFNLQAGQPMAITGGIGEALTATAFGLIVAVFSLAVHTYFASRMDNALTIMEKTGAVLLSEVRKRG</sequence>
<dbReference type="InterPro" id="IPR002898">
    <property type="entry name" value="MotA_ExbB_proton_chnl"/>
</dbReference>
<dbReference type="AlphaFoldDB" id="E4L741"/>